<dbReference type="RefSeq" id="WP_146953427.1">
    <property type="nucleotide sequence ID" value="NZ_BAABBJ010000001.1"/>
</dbReference>
<dbReference type="Proteomes" id="UP000321798">
    <property type="component" value="Unassembled WGS sequence"/>
</dbReference>
<evidence type="ECO:0000256" key="3">
    <source>
        <dbReference type="ARBA" id="ARBA00022475"/>
    </source>
</evidence>
<evidence type="ECO:0000256" key="4">
    <source>
        <dbReference type="ARBA" id="ARBA00022500"/>
    </source>
</evidence>
<feature type="domain" description="Flagellar motor switch protein FliN-like C-terminal" evidence="7">
    <location>
        <begin position="159"/>
        <end position="228"/>
    </location>
</feature>
<dbReference type="GO" id="GO:0003774">
    <property type="term" value="F:cytoskeletal motor activity"/>
    <property type="evidence" value="ECO:0007669"/>
    <property type="project" value="InterPro"/>
</dbReference>
<evidence type="ECO:0000256" key="2">
    <source>
        <dbReference type="ARBA" id="ARBA00009226"/>
    </source>
</evidence>
<gene>
    <name evidence="8" type="ORF">CSO01_23740</name>
</gene>
<dbReference type="InterPro" id="IPR036429">
    <property type="entry name" value="SpoA-like_sf"/>
</dbReference>
<reference evidence="8 9" key="1">
    <citation type="submission" date="2019-07" db="EMBL/GenBank/DDBJ databases">
        <title>Whole genome shotgun sequence of Cellulomonas soli NBRC 109434.</title>
        <authorList>
            <person name="Hosoyama A."/>
            <person name="Uohara A."/>
            <person name="Ohji S."/>
            <person name="Ichikawa N."/>
        </authorList>
    </citation>
    <scope>NUCLEOTIDE SEQUENCE [LARGE SCALE GENOMIC DNA]</scope>
    <source>
        <strain evidence="8 9">NBRC 109434</strain>
    </source>
</reference>
<dbReference type="InterPro" id="IPR051469">
    <property type="entry name" value="FliN/MopA/SpaO"/>
</dbReference>
<dbReference type="Pfam" id="PF01052">
    <property type="entry name" value="FliMN_C"/>
    <property type="match status" value="1"/>
</dbReference>
<accession>A0A512PEM0</accession>
<dbReference type="EMBL" id="BKAL01000008">
    <property type="protein sequence ID" value="GEP69659.1"/>
    <property type="molecule type" value="Genomic_DNA"/>
</dbReference>
<organism evidence="8 9">
    <name type="scientific">Cellulomonas soli</name>
    <dbReference type="NCBI Taxonomy" id="931535"/>
    <lineage>
        <taxon>Bacteria</taxon>
        <taxon>Bacillati</taxon>
        <taxon>Actinomycetota</taxon>
        <taxon>Actinomycetes</taxon>
        <taxon>Micrococcales</taxon>
        <taxon>Cellulomonadaceae</taxon>
        <taxon>Cellulomonas</taxon>
    </lineage>
</organism>
<dbReference type="GO" id="GO:0009425">
    <property type="term" value="C:bacterial-type flagellum basal body"/>
    <property type="evidence" value="ECO:0007669"/>
    <property type="project" value="InterPro"/>
</dbReference>
<dbReference type="InterPro" id="IPR012826">
    <property type="entry name" value="FliN"/>
</dbReference>
<evidence type="ECO:0000256" key="1">
    <source>
        <dbReference type="ARBA" id="ARBA00004413"/>
    </source>
</evidence>
<dbReference type="PANTHER" id="PTHR43484:SF1">
    <property type="entry name" value="FLAGELLAR MOTOR SWITCH PROTEIN FLIN"/>
    <property type="match status" value="1"/>
</dbReference>
<comment type="similarity">
    <text evidence="2">Belongs to the FliN/MopA/SpaO family.</text>
</comment>
<dbReference type="SUPFAM" id="SSF101801">
    <property type="entry name" value="Surface presentation of antigens (SPOA)"/>
    <property type="match status" value="1"/>
</dbReference>
<dbReference type="PANTHER" id="PTHR43484">
    <property type="match status" value="1"/>
</dbReference>
<evidence type="ECO:0000313" key="9">
    <source>
        <dbReference type="Proteomes" id="UP000321798"/>
    </source>
</evidence>
<dbReference type="PRINTS" id="PR00956">
    <property type="entry name" value="FLGMOTORFLIN"/>
</dbReference>
<dbReference type="Gene3D" id="2.30.330.10">
    <property type="entry name" value="SpoA-like"/>
    <property type="match status" value="1"/>
</dbReference>
<dbReference type="GO" id="GO:0005886">
    <property type="term" value="C:plasma membrane"/>
    <property type="evidence" value="ECO:0007669"/>
    <property type="project" value="UniProtKB-SubCell"/>
</dbReference>
<name>A0A512PEM0_9CELL</name>
<dbReference type="OrthoDB" id="9773459at2"/>
<evidence type="ECO:0000259" key="7">
    <source>
        <dbReference type="Pfam" id="PF01052"/>
    </source>
</evidence>
<keyword evidence="3" id="KW-1003">Cell membrane</keyword>
<evidence type="ECO:0000256" key="5">
    <source>
        <dbReference type="ARBA" id="ARBA00022779"/>
    </source>
</evidence>
<keyword evidence="5" id="KW-0283">Flagellar rotation</keyword>
<dbReference type="InterPro" id="IPR001543">
    <property type="entry name" value="FliN-like_C"/>
</dbReference>
<protein>
    <recommendedName>
        <fullName evidence="7">Flagellar motor switch protein FliN-like C-terminal domain-containing protein</fullName>
    </recommendedName>
</protein>
<dbReference type="InterPro" id="IPR001172">
    <property type="entry name" value="FliN_T3SS_HrcQb"/>
</dbReference>
<keyword evidence="9" id="KW-1185">Reference proteome</keyword>
<proteinExistence type="inferred from homology"/>
<keyword evidence="6" id="KW-0472">Membrane</keyword>
<keyword evidence="4" id="KW-0145">Chemotaxis</keyword>
<comment type="caution">
    <text evidence="8">The sequence shown here is derived from an EMBL/GenBank/DDBJ whole genome shotgun (WGS) entry which is preliminary data.</text>
</comment>
<comment type="subcellular location">
    <subcellularLocation>
        <location evidence="1">Cell membrane</location>
        <topology evidence="1">Peripheral membrane protein</topology>
        <orientation evidence="1">Cytoplasmic side</orientation>
    </subcellularLocation>
</comment>
<evidence type="ECO:0000256" key="6">
    <source>
        <dbReference type="ARBA" id="ARBA00023136"/>
    </source>
</evidence>
<dbReference type="AlphaFoldDB" id="A0A512PEM0"/>
<evidence type="ECO:0000313" key="8">
    <source>
        <dbReference type="EMBL" id="GEP69659.1"/>
    </source>
</evidence>
<sequence>MNTTVATAELAGRAAQAAAVLVPSTVPLTAVPAAGQRPAADAVAIVASFVGSPSAEVAIIAGDAVADAIAAGQAAGAALGPAEALRPALEAATHELGAGVLDTARTETTADVIGPDTELFALQHEGVTLAWFALRLRGPQVTRPTTNQVPAQRASMRVLYDVEMTLTAEIGRTRLPVRQVLDLTPGAILELDRTAGSPADIMVNGRLIARGEVVVVDEDYGVRITEIVAGTEAAG</sequence>
<dbReference type="GO" id="GO:0006935">
    <property type="term" value="P:chemotaxis"/>
    <property type="evidence" value="ECO:0007669"/>
    <property type="project" value="UniProtKB-KW"/>
</dbReference>
<dbReference type="GO" id="GO:0071973">
    <property type="term" value="P:bacterial-type flagellum-dependent cell motility"/>
    <property type="evidence" value="ECO:0007669"/>
    <property type="project" value="InterPro"/>
</dbReference>
<dbReference type="NCBIfam" id="TIGR02480">
    <property type="entry name" value="fliN"/>
    <property type="match status" value="1"/>
</dbReference>